<evidence type="ECO:0008006" key="5">
    <source>
        <dbReference type="Google" id="ProtNLM"/>
    </source>
</evidence>
<keyword evidence="2" id="KW-1133">Transmembrane helix</keyword>
<feature type="repeat" description="WD" evidence="1">
    <location>
        <begin position="241"/>
        <end position="273"/>
    </location>
</feature>
<organism evidence="3 4">
    <name type="scientific">Stentor coeruleus</name>
    <dbReference type="NCBI Taxonomy" id="5963"/>
    <lineage>
        <taxon>Eukaryota</taxon>
        <taxon>Sar</taxon>
        <taxon>Alveolata</taxon>
        <taxon>Ciliophora</taxon>
        <taxon>Postciliodesmatophora</taxon>
        <taxon>Heterotrichea</taxon>
        <taxon>Heterotrichida</taxon>
        <taxon>Stentoridae</taxon>
        <taxon>Stentor</taxon>
    </lineage>
</organism>
<dbReference type="PANTHER" id="PTHR44489:SF11">
    <property type="entry name" value="WD REPEAT DOMAIN 86"/>
    <property type="match status" value="1"/>
</dbReference>
<keyword evidence="4" id="KW-1185">Reference proteome</keyword>
<accession>A0A1R2C165</accession>
<dbReference type="PANTHER" id="PTHR44489">
    <property type="match status" value="1"/>
</dbReference>
<feature type="transmembrane region" description="Helical" evidence="2">
    <location>
        <begin position="964"/>
        <end position="984"/>
    </location>
</feature>
<dbReference type="PROSITE" id="PS50082">
    <property type="entry name" value="WD_REPEATS_2"/>
    <property type="match status" value="1"/>
</dbReference>
<name>A0A1R2C165_9CILI</name>
<feature type="transmembrane region" description="Helical" evidence="2">
    <location>
        <begin position="926"/>
        <end position="944"/>
    </location>
</feature>
<keyword evidence="2" id="KW-0472">Membrane</keyword>
<dbReference type="Gene3D" id="2.130.10.10">
    <property type="entry name" value="YVTN repeat-like/Quinoprotein amine dehydrogenase"/>
    <property type="match status" value="2"/>
</dbReference>
<sequence length="1137" mass="130825">MDGSKDLYFTAVPPSQLLLSDMHTDIVNLSKFLAHSAPAYIRTPFEGTMFQLSRDNKSFIVANAQGRLAMCDRIKKEVILETVLENAQLACLAQSLDGTRIYLGDYEGNIHVILTSDFSIVHSENVSEYPICSIKPSSDEIIFIALADGRLLAYKLSSNSHDLLKRKDEAFTALDVCNDIVALGCSDGEVLVINENGVTLFEGRVGGAVRSIRINGLYLAVAYDKEIAVFNTAIWEHAFILKGHTGDVHALDIIDNFLISSSGDFTVKVWRLDVWNDETTLHGHTGEVCDVLVKDGLIHSLGLEGMIRTSRIPTLPRSQNFKSDDSLIDMIYNEKLRKVYARTSNNLVIDLDNGQVFLQKAEIISWSITGDGNILVIFYPENPGESTATVAHMINLETVENFETVKLTTSSKPTVCTSSHNLEYLITGEMFRITVWIAQSGALKYIFRSHNADITTMLVKHDHLFAGDATGTIKSYSLKHFDETATFNEVDEQSIKFIKISKDSKLLFSATDHNLFRIWSIKRKSHVFEHHADESIYDLSFSHDQKHFIIVYAKRLEYWSVKSYFKIFEITFPDKINKHVLSYHNQSIVCSFKNFYKVFEDPLQTNNISIYGRTQNMHKFFEYLMKIFEGGVPKYTSRMNSWIIEPFHINMLHIYSYFNLHKHLTSSIKSGIAFFPSKSGYTPLAICLEKNFTECVESILREFMPKLQENPVCFYHFGSTMAKLNKFSPESLHQLYELGFRKSIDNTMPLFCQESVNLPIIKESAKIYLPSDSFMPIEKFSTEDRAIEFTQSYFKINVVSGSSESLEFMKGLVECKNLEVFTTLFIRTLIDMKWRTLRWIHYADFIIYLIYLVCLCEASFSHKLHWLMIVSFVTNQILFLYELFQMISSPKFYFTSFTNYVDITRTILFDLYCAVEFFDLNEQTQGTLFLITILTSLLRGFGYFRVFDATRWLIYLILEIFYQLWAFILVTAYTIISLAVIYSVSAGDYSEKFKANLDQNKLEWFMLFFIIVVNPLILLNLFISIVGNALERMKDERVVKDRQEIAEMIHEAEILLFWRRKSQKRKFLHMCDEEHANVIVSNSISERIRITAEKADYLMYLFEHSKEEISGLKEMLDEKLGAIKSQTDALAEAVKAE</sequence>
<feature type="transmembrane region" description="Helical" evidence="2">
    <location>
        <begin position="867"/>
        <end position="887"/>
    </location>
</feature>
<feature type="transmembrane region" description="Helical" evidence="2">
    <location>
        <begin position="839"/>
        <end position="860"/>
    </location>
</feature>
<dbReference type="EMBL" id="MPUH01000329">
    <property type="protein sequence ID" value="OMJ82731.1"/>
    <property type="molecule type" value="Genomic_DNA"/>
</dbReference>
<dbReference type="InterPro" id="IPR015943">
    <property type="entry name" value="WD40/YVTN_repeat-like_dom_sf"/>
</dbReference>
<keyword evidence="2" id="KW-0812">Transmembrane</keyword>
<keyword evidence="1" id="KW-0853">WD repeat</keyword>
<evidence type="ECO:0000313" key="4">
    <source>
        <dbReference type="Proteomes" id="UP000187209"/>
    </source>
</evidence>
<comment type="caution">
    <text evidence="3">The sequence shown here is derived from an EMBL/GenBank/DDBJ whole genome shotgun (WGS) entry which is preliminary data.</text>
</comment>
<dbReference type="SMART" id="SM00320">
    <property type="entry name" value="WD40"/>
    <property type="match status" value="6"/>
</dbReference>
<dbReference type="AlphaFoldDB" id="A0A1R2C165"/>
<dbReference type="InterPro" id="IPR001680">
    <property type="entry name" value="WD40_rpt"/>
</dbReference>
<dbReference type="OrthoDB" id="10262475at2759"/>
<proteinExistence type="predicted"/>
<reference evidence="3 4" key="1">
    <citation type="submission" date="2016-11" db="EMBL/GenBank/DDBJ databases">
        <title>The macronuclear genome of Stentor coeruleus: a giant cell with tiny introns.</title>
        <authorList>
            <person name="Slabodnick M."/>
            <person name="Ruby J.G."/>
            <person name="Reiff S.B."/>
            <person name="Swart E.C."/>
            <person name="Gosai S."/>
            <person name="Prabakaran S."/>
            <person name="Witkowska E."/>
            <person name="Larue G.E."/>
            <person name="Fisher S."/>
            <person name="Freeman R.M."/>
            <person name="Gunawardena J."/>
            <person name="Chu W."/>
            <person name="Stover N.A."/>
            <person name="Gregory B.D."/>
            <person name="Nowacki M."/>
            <person name="Derisi J."/>
            <person name="Roy S.W."/>
            <person name="Marshall W.F."/>
            <person name="Sood P."/>
        </authorList>
    </citation>
    <scope>NUCLEOTIDE SEQUENCE [LARGE SCALE GENOMIC DNA]</scope>
    <source>
        <strain evidence="3">WM001</strain>
    </source>
</reference>
<feature type="transmembrane region" description="Helical" evidence="2">
    <location>
        <begin position="1004"/>
        <end position="1030"/>
    </location>
</feature>
<evidence type="ECO:0000313" key="3">
    <source>
        <dbReference type="EMBL" id="OMJ82731.1"/>
    </source>
</evidence>
<protein>
    <recommendedName>
        <fullName evidence="5">Ion transport domain-containing protein</fullName>
    </recommendedName>
</protein>
<dbReference type="SUPFAM" id="SSF50998">
    <property type="entry name" value="Quinoprotein alcohol dehydrogenase-like"/>
    <property type="match status" value="1"/>
</dbReference>
<dbReference type="PROSITE" id="PS50294">
    <property type="entry name" value="WD_REPEATS_REGION"/>
    <property type="match status" value="1"/>
</dbReference>
<evidence type="ECO:0000256" key="2">
    <source>
        <dbReference type="SAM" id="Phobius"/>
    </source>
</evidence>
<dbReference type="InterPro" id="IPR011047">
    <property type="entry name" value="Quinoprotein_ADH-like_sf"/>
</dbReference>
<evidence type="ECO:0000256" key="1">
    <source>
        <dbReference type="PROSITE-ProRule" id="PRU00221"/>
    </source>
</evidence>
<dbReference type="InterPro" id="IPR044715">
    <property type="entry name" value="WDR86-like"/>
</dbReference>
<dbReference type="Pfam" id="PF00400">
    <property type="entry name" value="WD40"/>
    <property type="match status" value="1"/>
</dbReference>
<gene>
    <name evidence="3" type="ORF">SteCoe_16498</name>
</gene>
<dbReference type="Proteomes" id="UP000187209">
    <property type="component" value="Unassembled WGS sequence"/>
</dbReference>